<accession>A0A1S0UDT3</accession>
<reference evidence="1" key="1">
    <citation type="submission" date="2012-04" db="EMBL/GenBank/DDBJ databases">
        <title>The Genome Sequence of Loa loa.</title>
        <authorList>
            <consortium name="The Broad Institute Genome Sequencing Platform"/>
            <consortium name="Broad Institute Genome Sequencing Center for Infectious Disease"/>
            <person name="Nutman T.B."/>
            <person name="Fink D.L."/>
            <person name="Russ C."/>
            <person name="Young S."/>
            <person name="Zeng Q."/>
            <person name="Gargeya S."/>
            <person name="Alvarado L."/>
            <person name="Berlin A."/>
            <person name="Chapman S.B."/>
            <person name="Chen Z."/>
            <person name="Freedman E."/>
            <person name="Gellesch M."/>
            <person name="Goldberg J."/>
            <person name="Griggs A."/>
            <person name="Gujja S."/>
            <person name="Heilman E.R."/>
            <person name="Heiman D."/>
            <person name="Howarth C."/>
            <person name="Mehta T."/>
            <person name="Neiman D."/>
            <person name="Pearson M."/>
            <person name="Roberts A."/>
            <person name="Saif S."/>
            <person name="Shea T."/>
            <person name="Shenoy N."/>
            <person name="Sisk P."/>
            <person name="Stolte C."/>
            <person name="Sykes S."/>
            <person name="White J."/>
            <person name="Yandava C."/>
            <person name="Haas B."/>
            <person name="Henn M.R."/>
            <person name="Nusbaum C."/>
            <person name="Birren B."/>
        </authorList>
    </citation>
    <scope>NUCLEOTIDE SEQUENCE [LARGE SCALE GENOMIC DNA]</scope>
</reference>
<dbReference type="KEGG" id="loa:LOAG_18991"/>
<proteinExistence type="predicted"/>
<dbReference type="InParanoid" id="A0A1S0UDT3"/>
<name>A0A1S0UDT3_LOALO</name>
<evidence type="ECO:0000313" key="1">
    <source>
        <dbReference type="EMBL" id="EJD73591.1"/>
    </source>
</evidence>
<dbReference type="CTD" id="31252112"/>
<dbReference type="EMBL" id="JH712887">
    <property type="protein sequence ID" value="EJD73591.1"/>
    <property type="molecule type" value="Genomic_DNA"/>
</dbReference>
<dbReference type="GeneID" id="31252112"/>
<sequence length="101" mass="11628">MNKYRETKPLVVGTNENQSGRSRVTTHAVLKERGLFWPQSINPSQTIVKGSQTQGNILKVIKYEDPAHFATGIIGTVIDNNRFHFNYMYFTLFQFILFGFI</sequence>
<dbReference type="AlphaFoldDB" id="A0A1S0UDT3"/>
<gene>
    <name evidence="1" type="ORF">LOAG_18991</name>
</gene>
<organism evidence="1">
    <name type="scientific">Loa loa</name>
    <name type="common">Eye worm</name>
    <name type="synonym">Filaria loa</name>
    <dbReference type="NCBI Taxonomy" id="7209"/>
    <lineage>
        <taxon>Eukaryota</taxon>
        <taxon>Metazoa</taxon>
        <taxon>Ecdysozoa</taxon>
        <taxon>Nematoda</taxon>
        <taxon>Chromadorea</taxon>
        <taxon>Rhabditida</taxon>
        <taxon>Spirurina</taxon>
        <taxon>Spiruromorpha</taxon>
        <taxon>Filarioidea</taxon>
        <taxon>Onchocercidae</taxon>
        <taxon>Loa</taxon>
    </lineage>
</organism>
<protein>
    <submittedName>
        <fullName evidence="1">Uncharacterized protein</fullName>
    </submittedName>
</protein>
<dbReference type="RefSeq" id="XP_020304549.1">
    <property type="nucleotide sequence ID" value="XM_020451650.1"/>
</dbReference>